<evidence type="ECO:0000313" key="3">
    <source>
        <dbReference type="Proteomes" id="UP000221961"/>
    </source>
</evidence>
<sequence>MEDEMDSQRPRKRSTSGRAIARRIAAQAVRDQLEIARANGDDLYLFRRHREAQRRAAERRDAAIAVATTQYEAAVTKAKDTYEKVIAVVLPQQSDALRRMKQRGVSDADLGTWSEMPVGELRKLLGSGRSAASSGKSKRARPSLARDDDRSGEVSEREDAAGLSERGGKQPPQYGRADDPRGEAGTPRAVLDGEYNVPGQPQHDTGQQPDGMGGGSSVGEQGQREDGVDDEQESADPGEGGK</sequence>
<evidence type="ECO:0000256" key="1">
    <source>
        <dbReference type="SAM" id="MobiDB-lite"/>
    </source>
</evidence>
<accession>A0A291RR93</accession>
<dbReference type="EMBL" id="CP023778">
    <property type="protein sequence ID" value="ATL69867.1"/>
    <property type="molecule type" value="Genomic_DNA"/>
</dbReference>
<feature type="region of interest" description="Disordered" evidence="1">
    <location>
        <begin position="126"/>
        <end position="242"/>
    </location>
</feature>
<protein>
    <submittedName>
        <fullName evidence="2">Uncharacterized protein</fullName>
    </submittedName>
</protein>
<proteinExistence type="predicted"/>
<feature type="compositionally biased region" description="Low complexity" evidence="1">
    <location>
        <begin position="126"/>
        <end position="135"/>
    </location>
</feature>
<reference evidence="2 3" key="1">
    <citation type="submission" date="2017-10" db="EMBL/GenBank/DDBJ databases">
        <title>Comparative genomics between pathogenic Norcardia.</title>
        <authorList>
            <person name="Zeng L."/>
        </authorList>
    </citation>
    <scope>NUCLEOTIDE SEQUENCE [LARGE SCALE GENOMIC DNA]</scope>
    <source>
        <strain evidence="2 3">NC_YFY_NT001</strain>
    </source>
</reference>
<dbReference type="KEGG" id="ntp:CRH09_30540"/>
<feature type="region of interest" description="Disordered" evidence="1">
    <location>
        <begin position="1"/>
        <end position="20"/>
    </location>
</feature>
<gene>
    <name evidence="2" type="ORF">CRH09_30540</name>
</gene>
<feature type="compositionally biased region" description="Basic and acidic residues" evidence="1">
    <location>
        <begin position="144"/>
        <end position="160"/>
    </location>
</feature>
<feature type="compositionally biased region" description="Acidic residues" evidence="1">
    <location>
        <begin position="227"/>
        <end position="236"/>
    </location>
</feature>
<dbReference type="GeneID" id="88361623"/>
<name>A0A291RR93_9NOCA</name>
<evidence type="ECO:0000313" key="2">
    <source>
        <dbReference type="EMBL" id="ATL69867.1"/>
    </source>
</evidence>
<dbReference type="AlphaFoldDB" id="A0A291RR93"/>
<organism evidence="2 3">
    <name type="scientific">Nocardia terpenica</name>
    <dbReference type="NCBI Taxonomy" id="455432"/>
    <lineage>
        <taxon>Bacteria</taxon>
        <taxon>Bacillati</taxon>
        <taxon>Actinomycetota</taxon>
        <taxon>Actinomycetes</taxon>
        <taxon>Mycobacteriales</taxon>
        <taxon>Nocardiaceae</taxon>
        <taxon>Nocardia</taxon>
    </lineage>
</organism>
<dbReference type="Proteomes" id="UP000221961">
    <property type="component" value="Chromosome"/>
</dbReference>
<dbReference type="RefSeq" id="WP_098696872.1">
    <property type="nucleotide sequence ID" value="NZ_CP023778.1"/>
</dbReference>